<dbReference type="EMBL" id="MU129107">
    <property type="protein sequence ID" value="KAF9506563.1"/>
    <property type="molecule type" value="Genomic_DNA"/>
</dbReference>
<feature type="transmembrane region" description="Helical" evidence="1">
    <location>
        <begin position="265"/>
        <end position="283"/>
    </location>
</feature>
<comment type="caution">
    <text evidence="3">The sequence shown here is derived from an EMBL/GenBank/DDBJ whole genome shotgun (WGS) entry which is preliminary data.</text>
</comment>
<protein>
    <recommendedName>
        <fullName evidence="2">Fatty acid desaturase domain-containing protein</fullName>
    </recommendedName>
</protein>
<dbReference type="GO" id="GO:0006629">
    <property type="term" value="P:lipid metabolic process"/>
    <property type="evidence" value="ECO:0007669"/>
    <property type="project" value="InterPro"/>
</dbReference>
<dbReference type="AlphaFoldDB" id="A0A9P6AIX4"/>
<sequence length="403" mass="46715">PRYKKRLATDYTLPKATLKDIHATIPKELRERSTLKGLAWAARDALLCYIFYFAATRIDPLAEALKGSNINTGAIFTIKWALWATYWWFQGLVGAGIFCIGHDAGHGSLSNYRQVNHTIGFIAHTFILAPYYSWRRSHHLHHKSTGSMERDENYVPKTRSELGMAQEAVMKDKDYLDIFEETPIWTLFRMIVMQTWGWSLYLTYNTLGSPMYPDGTNHWFPSSALFRKSDRIPVIITNVGLSIWSACLVAWTYSAGIATFTKFYFIPYVLTNHWIVMFTYLHHTDPTMPHFRKDTWTFLRGAVTTVDRPLMGWMGRFFLHNISHDHVAHHFFSSAPFWNGPELSKHVRKVLGDDYNSDSSNTWRALYRSFTQCECFLSFLGDIVFFKNREGKRVRKVAGEAEL</sequence>
<evidence type="ECO:0000259" key="2">
    <source>
        <dbReference type="Pfam" id="PF00487"/>
    </source>
</evidence>
<dbReference type="InterPro" id="IPR005804">
    <property type="entry name" value="FA_desaturase_dom"/>
</dbReference>
<evidence type="ECO:0000256" key="1">
    <source>
        <dbReference type="SAM" id="Phobius"/>
    </source>
</evidence>
<dbReference type="PANTHER" id="PTHR32100">
    <property type="entry name" value="OMEGA-6 FATTY ACID DESATURASE, CHLOROPLASTIC"/>
    <property type="match status" value="1"/>
</dbReference>
<reference evidence="3" key="1">
    <citation type="journal article" date="2020" name="Nat. Commun.">
        <title>Large-scale genome sequencing of mycorrhizal fungi provides insights into the early evolution of symbiotic traits.</title>
        <authorList>
            <person name="Miyauchi S."/>
            <person name="Kiss E."/>
            <person name="Kuo A."/>
            <person name="Drula E."/>
            <person name="Kohler A."/>
            <person name="Sanchez-Garcia M."/>
            <person name="Morin E."/>
            <person name="Andreopoulos B."/>
            <person name="Barry K.W."/>
            <person name="Bonito G."/>
            <person name="Buee M."/>
            <person name="Carver A."/>
            <person name="Chen C."/>
            <person name="Cichocki N."/>
            <person name="Clum A."/>
            <person name="Culley D."/>
            <person name="Crous P.W."/>
            <person name="Fauchery L."/>
            <person name="Girlanda M."/>
            <person name="Hayes R.D."/>
            <person name="Keri Z."/>
            <person name="LaButti K."/>
            <person name="Lipzen A."/>
            <person name="Lombard V."/>
            <person name="Magnuson J."/>
            <person name="Maillard F."/>
            <person name="Murat C."/>
            <person name="Nolan M."/>
            <person name="Ohm R.A."/>
            <person name="Pangilinan J."/>
            <person name="Pereira M.F."/>
            <person name="Perotto S."/>
            <person name="Peter M."/>
            <person name="Pfister S."/>
            <person name="Riley R."/>
            <person name="Sitrit Y."/>
            <person name="Stielow J.B."/>
            <person name="Szollosi G."/>
            <person name="Zifcakova L."/>
            <person name="Stursova M."/>
            <person name="Spatafora J.W."/>
            <person name="Tedersoo L."/>
            <person name="Vaario L.M."/>
            <person name="Yamada A."/>
            <person name="Yan M."/>
            <person name="Wang P."/>
            <person name="Xu J."/>
            <person name="Bruns T."/>
            <person name="Baldrian P."/>
            <person name="Vilgalys R."/>
            <person name="Dunand C."/>
            <person name="Henrissat B."/>
            <person name="Grigoriev I.V."/>
            <person name="Hibbett D."/>
            <person name="Nagy L.G."/>
            <person name="Martin F.M."/>
        </authorList>
    </citation>
    <scope>NUCLEOTIDE SEQUENCE</scope>
    <source>
        <strain evidence="3">UP504</strain>
    </source>
</reference>
<keyword evidence="4" id="KW-1185">Reference proteome</keyword>
<dbReference type="Proteomes" id="UP000886523">
    <property type="component" value="Unassembled WGS sequence"/>
</dbReference>
<keyword evidence="1" id="KW-0812">Transmembrane</keyword>
<organism evidence="3 4">
    <name type="scientific">Hydnum rufescens UP504</name>
    <dbReference type="NCBI Taxonomy" id="1448309"/>
    <lineage>
        <taxon>Eukaryota</taxon>
        <taxon>Fungi</taxon>
        <taxon>Dikarya</taxon>
        <taxon>Basidiomycota</taxon>
        <taxon>Agaricomycotina</taxon>
        <taxon>Agaricomycetes</taxon>
        <taxon>Cantharellales</taxon>
        <taxon>Hydnaceae</taxon>
        <taxon>Hydnum</taxon>
    </lineage>
</organism>
<accession>A0A9P6AIX4</accession>
<dbReference type="GO" id="GO:0016491">
    <property type="term" value="F:oxidoreductase activity"/>
    <property type="evidence" value="ECO:0007669"/>
    <property type="project" value="InterPro"/>
</dbReference>
<dbReference type="Pfam" id="PF00487">
    <property type="entry name" value="FA_desaturase"/>
    <property type="match status" value="1"/>
</dbReference>
<dbReference type="CDD" id="cd03507">
    <property type="entry name" value="Delta12-FADS-like"/>
    <property type="match status" value="1"/>
</dbReference>
<feature type="domain" description="Fatty acid desaturase" evidence="2">
    <location>
        <begin position="82"/>
        <end position="355"/>
    </location>
</feature>
<evidence type="ECO:0000313" key="3">
    <source>
        <dbReference type="EMBL" id="KAF9506563.1"/>
    </source>
</evidence>
<proteinExistence type="predicted"/>
<keyword evidence="1" id="KW-0472">Membrane</keyword>
<keyword evidence="1" id="KW-1133">Transmembrane helix</keyword>
<feature type="transmembrane region" description="Helical" evidence="1">
    <location>
        <begin position="115"/>
        <end position="134"/>
    </location>
</feature>
<feature type="non-terminal residue" evidence="3">
    <location>
        <position position="1"/>
    </location>
</feature>
<name>A0A9P6AIX4_9AGAM</name>
<gene>
    <name evidence="3" type="ORF">BS47DRAFT_1426070</name>
</gene>
<dbReference type="InterPro" id="IPR012171">
    <property type="entry name" value="Fatty_acid_desaturase"/>
</dbReference>
<dbReference type="OrthoDB" id="1461976at2759"/>
<feature type="transmembrane region" description="Helical" evidence="1">
    <location>
        <begin position="232"/>
        <end position="253"/>
    </location>
</feature>
<evidence type="ECO:0000313" key="4">
    <source>
        <dbReference type="Proteomes" id="UP000886523"/>
    </source>
</evidence>